<proteinExistence type="predicted"/>
<organism evidence="2 3">
    <name type="scientific">Yersinia intermedia</name>
    <dbReference type="NCBI Taxonomy" id="631"/>
    <lineage>
        <taxon>Bacteria</taxon>
        <taxon>Pseudomonadati</taxon>
        <taxon>Pseudomonadota</taxon>
        <taxon>Gammaproteobacteria</taxon>
        <taxon>Enterobacterales</taxon>
        <taxon>Yersiniaceae</taxon>
        <taxon>Yersinia</taxon>
    </lineage>
</organism>
<dbReference type="Pfam" id="PF01593">
    <property type="entry name" value="Amino_oxidase"/>
    <property type="match status" value="1"/>
</dbReference>
<dbReference type="OrthoDB" id="20837at2"/>
<accession>A0A0T9MYF1</accession>
<dbReference type="PANTHER" id="PTHR42923">
    <property type="entry name" value="PROTOPORPHYRINOGEN OXIDASE"/>
    <property type="match status" value="1"/>
</dbReference>
<evidence type="ECO:0000313" key="2">
    <source>
        <dbReference type="EMBL" id="CNG60863.1"/>
    </source>
</evidence>
<dbReference type="AlphaFoldDB" id="A0A0T9MYF1"/>
<feature type="domain" description="Amine oxidase" evidence="1">
    <location>
        <begin position="10"/>
        <end position="302"/>
    </location>
</feature>
<dbReference type="eggNOG" id="COG2907">
    <property type="taxonomic scope" value="Bacteria"/>
</dbReference>
<dbReference type="Proteomes" id="UP000038750">
    <property type="component" value="Unassembled WGS sequence"/>
</dbReference>
<evidence type="ECO:0000313" key="3">
    <source>
        <dbReference type="Proteomes" id="UP000038750"/>
    </source>
</evidence>
<dbReference type="SUPFAM" id="SSF51905">
    <property type="entry name" value="FAD/NAD(P)-binding domain"/>
    <property type="match status" value="1"/>
</dbReference>
<dbReference type="PANTHER" id="PTHR42923:SF17">
    <property type="entry name" value="AMINE OXIDASE DOMAIN-CONTAINING PROTEIN"/>
    <property type="match status" value="1"/>
</dbReference>
<dbReference type="InterPro" id="IPR036188">
    <property type="entry name" value="FAD/NAD-bd_sf"/>
</dbReference>
<protein>
    <submittedName>
        <fullName evidence="2">Protoporphyrinogen oxidase</fullName>
    </submittedName>
</protein>
<reference evidence="2 3" key="1">
    <citation type="submission" date="2015-03" db="EMBL/GenBank/DDBJ databases">
        <authorList>
            <person name="Murphy D."/>
        </authorList>
    </citation>
    <scope>NUCLEOTIDE SEQUENCE [LARGE SCALE GENOMIC DNA]</scope>
    <source>
        <strain evidence="2 3">BR165/97</strain>
    </source>
</reference>
<dbReference type="GO" id="GO:0016491">
    <property type="term" value="F:oxidoreductase activity"/>
    <property type="evidence" value="ECO:0007669"/>
    <property type="project" value="InterPro"/>
</dbReference>
<dbReference type="Gene3D" id="3.50.50.60">
    <property type="entry name" value="FAD/NAD(P)-binding domain"/>
    <property type="match status" value="1"/>
</dbReference>
<dbReference type="InterPro" id="IPR002937">
    <property type="entry name" value="Amino_oxidase"/>
</dbReference>
<gene>
    <name evidence="2" type="ORF">ERS008530_04189</name>
</gene>
<name>A0A0T9MYF1_YERIN</name>
<dbReference type="InterPro" id="IPR050464">
    <property type="entry name" value="Zeta_carotene_desat/Oxidored"/>
</dbReference>
<sequence length="422" mass="47895">MRIAIIGSGISGLTCAWTLAKKHQVTLFEANDYPGGHTATVDVTLEGRSYAIDTGFIVYNERTYPQFIALLAELGINGQPTEMSFSVTHPRSGLEYNGHTLNTLFAQRRNLLNPRFYRLLAEIMRFNRQCKKNLANGGIAAQTVDDFLQQEGFSPYFAQHYLLPMGAAIWSSSMTDMRQFPLALFLRFFDHHGLLDITNRPQWFVVPGGSREYVRRMLAVLADSLTLHLNMPVLRVERQPQGVILHSSLGQQHFDQVIFACHADQALRLLADASPQEQGVLAQLGYQANEVILHTDTRLLPRQRRAWASWNYRLPASDEHAESQRASVTYNMNILQGLDAPQTFCITLNPQQPIEPALILRQFRYHHPVFNQTTVLAQQQRSLINGQHNTWFCGAYWYNGFHEDGVRSALDVTQVLLQENAT</sequence>
<evidence type="ECO:0000259" key="1">
    <source>
        <dbReference type="Pfam" id="PF01593"/>
    </source>
</evidence>
<dbReference type="STRING" id="631.CH53_2489"/>
<dbReference type="EMBL" id="CPZJ01000023">
    <property type="protein sequence ID" value="CNG60863.1"/>
    <property type="molecule type" value="Genomic_DNA"/>
</dbReference>
<dbReference type="RefSeq" id="WP_050074590.1">
    <property type="nucleotide sequence ID" value="NZ_CPZJ01000023.1"/>
</dbReference>